<dbReference type="AlphaFoldDB" id="A0A6J4UKI9"/>
<accession>A0A6J4UKI9</accession>
<protein>
    <submittedName>
        <fullName evidence="2">Uncharacterized protein</fullName>
    </submittedName>
</protein>
<gene>
    <name evidence="2" type="ORF">AVDCRST_MAG49-2039</name>
</gene>
<reference evidence="2" key="1">
    <citation type="submission" date="2020-02" db="EMBL/GenBank/DDBJ databases">
        <authorList>
            <person name="Meier V. D."/>
        </authorList>
    </citation>
    <scope>NUCLEOTIDE SEQUENCE</scope>
    <source>
        <strain evidence="2">AVDCRST_MAG49</strain>
    </source>
</reference>
<evidence type="ECO:0000256" key="1">
    <source>
        <dbReference type="SAM" id="MobiDB-lite"/>
    </source>
</evidence>
<feature type="region of interest" description="Disordered" evidence="1">
    <location>
        <begin position="52"/>
        <end position="74"/>
    </location>
</feature>
<evidence type="ECO:0000313" key="2">
    <source>
        <dbReference type="EMBL" id="CAA9553457.1"/>
    </source>
</evidence>
<dbReference type="EMBL" id="CADCWG010000131">
    <property type="protein sequence ID" value="CAA9553457.1"/>
    <property type="molecule type" value="Genomic_DNA"/>
</dbReference>
<sequence length="74" mass="8174">MEKSSRGPMPLRPVRRARRRLPSPLPVVSRPVPRRDPVGGVASIEQVQVLSERDLAQRPVGRPVGTGPMEPRGF</sequence>
<name>A0A6J4UKI9_9BACT</name>
<feature type="region of interest" description="Disordered" evidence="1">
    <location>
        <begin position="1"/>
        <end position="40"/>
    </location>
</feature>
<organism evidence="2">
    <name type="scientific">uncultured Thermomicrobiales bacterium</name>
    <dbReference type="NCBI Taxonomy" id="1645740"/>
    <lineage>
        <taxon>Bacteria</taxon>
        <taxon>Pseudomonadati</taxon>
        <taxon>Thermomicrobiota</taxon>
        <taxon>Thermomicrobia</taxon>
        <taxon>Thermomicrobiales</taxon>
        <taxon>environmental samples</taxon>
    </lineage>
</organism>
<proteinExistence type="predicted"/>